<dbReference type="SUPFAM" id="SSF54427">
    <property type="entry name" value="NTF2-like"/>
    <property type="match status" value="1"/>
</dbReference>
<dbReference type="Proteomes" id="UP000658720">
    <property type="component" value="Unassembled WGS sequence"/>
</dbReference>
<dbReference type="EMBL" id="JADEVV010000025">
    <property type="protein sequence ID" value="MBE9254215.1"/>
    <property type="molecule type" value="Genomic_DNA"/>
</dbReference>
<reference evidence="1 2" key="1">
    <citation type="submission" date="2020-10" db="EMBL/GenBank/DDBJ databases">
        <authorList>
            <person name="Castelo-Branco R."/>
            <person name="Eusebio N."/>
            <person name="Adriana R."/>
            <person name="Vieira A."/>
            <person name="Brugerolle De Fraissinette N."/>
            <person name="Rezende De Castro R."/>
            <person name="Schneider M.P."/>
            <person name="Vasconcelos V."/>
            <person name="Leao P.N."/>
        </authorList>
    </citation>
    <scope>NUCLEOTIDE SEQUENCE [LARGE SCALE GENOMIC DNA]</scope>
    <source>
        <strain evidence="1 2">LEGE 00031</strain>
    </source>
</reference>
<organism evidence="1 2">
    <name type="scientific">Synechocystis salina LEGE 00031</name>
    <dbReference type="NCBI Taxonomy" id="1828736"/>
    <lineage>
        <taxon>Bacteria</taxon>
        <taxon>Bacillati</taxon>
        <taxon>Cyanobacteriota</taxon>
        <taxon>Cyanophyceae</taxon>
        <taxon>Synechococcales</taxon>
        <taxon>Merismopediaceae</taxon>
        <taxon>Synechocystis</taxon>
    </lineage>
</organism>
<comment type="caution">
    <text evidence="1">The sequence shown here is derived from an EMBL/GenBank/DDBJ whole genome shotgun (WGS) entry which is preliminary data.</text>
</comment>
<protein>
    <submittedName>
        <fullName evidence="1">DUF2358 domain-containing protein</fullName>
    </submittedName>
</protein>
<evidence type="ECO:0000313" key="2">
    <source>
        <dbReference type="Proteomes" id="UP000658720"/>
    </source>
</evidence>
<gene>
    <name evidence="1" type="ORF">IQ217_10255</name>
</gene>
<evidence type="ECO:0000313" key="1">
    <source>
        <dbReference type="EMBL" id="MBE9254215.1"/>
    </source>
</evidence>
<sequence length="139" mass="16548">MLPPTMESPKMTSEDSILTILQRDYANFPRQQTLSIYDADVYFQDPLTQFRGLARYEKMIQFLVRWFQAIDLQLHDIARVDQEITTRWTLSWTSPLPWKPRIAISGRSELTLNEAGLIISHIDYWDCSRWDVVKQHFQR</sequence>
<dbReference type="PANTHER" id="PTHR34123">
    <property type="entry name" value="OS04G0578200 PROTEIN"/>
    <property type="match status" value="1"/>
</dbReference>
<dbReference type="InterPro" id="IPR018790">
    <property type="entry name" value="DUF2358"/>
</dbReference>
<proteinExistence type="predicted"/>
<name>A0ABR9VS72_9SYNC</name>
<dbReference type="Gene3D" id="3.10.450.50">
    <property type="match status" value="1"/>
</dbReference>
<keyword evidence="2" id="KW-1185">Reference proteome</keyword>
<dbReference type="RefSeq" id="WP_194019858.1">
    <property type="nucleotide sequence ID" value="NZ_JADEVV010000025.1"/>
</dbReference>
<dbReference type="InterPro" id="IPR032710">
    <property type="entry name" value="NTF2-like_dom_sf"/>
</dbReference>
<dbReference type="Pfam" id="PF10184">
    <property type="entry name" value="DUF2358"/>
    <property type="match status" value="1"/>
</dbReference>
<accession>A0ABR9VS72</accession>
<dbReference type="PANTHER" id="PTHR34123:SF1">
    <property type="entry name" value="OS04G0578200 PROTEIN"/>
    <property type="match status" value="1"/>
</dbReference>